<keyword evidence="2" id="KW-1185">Reference proteome</keyword>
<name>A0A194WZS7_MOLSC</name>
<dbReference type="GeneID" id="28829977"/>
<reference evidence="1 2" key="1">
    <citation type="submission" date="2015-10" db="EMBL/GenBank/DDBJ databases">
        <title>Full genome of DAOMC 229536 Phialocephala scopiformis, a fungal endophyte of spruce producing the potent anti-insectan compound rugulosin.</title>
        <authorList>
            <consortium name="DOE Joint Genome Institute"/>
            <person name="Walker A.K."/>
            <person name="Frasz S.L."/>
            <person name="Seifert K.A."/>
            <person name="Miller J.D."/>
            <person name="Mondo S.J."/>
            <person name="Labutti K."/>
            <person name="Lipzen A."/>
            <person name="Dockter R."/>
            <person name="Kennedy M."/>
            <person name="Grigoriev I.V."/>
            <person name="Spatafora J.W."/>
        </authorList>
    </citation>
    <scope>NUCLEOTIDE SEQUENCE [LARGE SCALE GENOMIC DNA]</scope>
    <source>
        <strain evidence="1 2">CBS 120377</strain>
    </source>
</reference>
<sequence>MSHSNPTFSSKKVPAAVQRIERKPGANADVTITAHSIERNEFRTSARYYRKGSKLRPNMCIFIAASNSIADDLLSGTTAPEKKTFLAMKMFEIVICEQCLESVEGKSTNLRIVIKVPSHCTVTTFAEYKRSGYRAFLMKAVDALEFFKSMQVMDVVLDLPHCCTTDMPDIDAAWGFVFPFYSLTTFTNWKIRFQFYGGRSQMIFKANLRKLDEKYDAFRAGGT</sequence>
<dbReference type="OrthoDB" id="10471345at2759"/>
<gene>
    <name evidence="1" type="ORF">LY89DRAFT_737429</name>
</gene>
<protein>
    <submittedName>
        <fullName evidence="1">Uncharacterized protein</fullName>
    </submittedName>
</protein>
<evidence type="ECO:0000313" key="2">
    <source>
        <dbReference type="Proteomes" id="UP000070700"/>
    </source>
</evidence>
<dbReference type="EMBL" id="KQ947422">
    <property type="protein sequence ID" value="KUJ13450.1"/>
    <property type="molecule type" value="Genomic_DNA"/>
</dbReference>
<accession>A0A194WZS7</accession>
<dbReference type="KEGG" id="psco:LY89DRAFT_737429"/>
<proteinExistence type="predicted"/>
<dbReference type="RefSeq" id="XP_018067805.1">
    <property type="nucleotide sequence ID" value="XM_018220251.1"/>
</dbReference>
<organism evidence="1 2">
    <name type="scientific">Mollisia scopiformis</name>
    <name type="common">Conifer needle endophyte fungus</name>
    <name type="synonym">Phialocephala scopiformis</name>
    <dbReference type="NCBI Taxonomy" id="149040"/>
    <lineage>
        <taxon>Eukaryota</taxon>
        <taxon>Fungi</taxon>
        <taxon>Dikarya</taxon>
        <taxon>Ascomycota</taxon>
        <taxon>Pezizomycotina</taxon>
        <taxon>Leotiomycetes</taxon>
        <taxon>Helotiales</taxon>
        <taxon>Mollisiaceae</taxon>
        <taxon>Mollisia</taxon>
    </lineage>
</organism>
<dbReference type="InParanoid" id="A0A194WZS7"/>
<dbReference type="Proteomes" id="UP000070700">
    <property type="component" value="Unassembled WGS sequence"/>
</dbReference>
<evidence type="ECO:0000313" key="1">
    <source>
        <dbReference type="EMBL" id="KUJ13450.1"/>
    </source>
</evidence>
<dbReference type="AlphaFoldDB" id="A0A194WZS7"/>